<protein>
    <submittedName>
        <fullName evidence="1">Uncharacterized protein</fullName>
    </submittedName>
</protein>
<accession>A0AAD8EAU9</accession>
<dbReference type="EMBL" id="JASPKZ010007541">
    <property type="protein sequence ID" value="KAJ9583705.1"/>
    <property type="molecule type" value="Genomic_DNA"/>
</dbReference>
<feature type="non-terminal residue" evidence="1">
    <location>
        <position position="1"/>
    </location>
</feature>
<name>A0AAD8EAU9_DIPPU</name>
<dbReference type="AlphaFoldDB" id="A0AAD8EAU9"/>
<gene>
    <name evidence="1" type="ORF">L9F63_021950</name>
</gene>
<evidence type="ECO:0000313" key="1">
    <source>
        <dbReference type="EMBL" id="KAJ9583705.1"/>
    </source>
</evidence>
<reference evidence="1" key="2">
    <citation type="submission" date="2023-05" db="EMBL/GenBank/DDBJ databases">
        <authorList>
            <person name="Fouks B."/>
        </authorList>
    </citation>
    <scope>NUCLEOTIDE SEQUENCE</scope>
    <source>
        <strain evidence="1">Stay&amp;Tobe</strain>
        <tissue evidence="1">Testes</tissue>
    </source>
</reference>
<sequence>ADASRSTACCYTCIGVGGCMDARSNLIGAVLCHLSSSQISTMADAISRLQDDCCGMDGKSNLEHAHPRRFHATGHEGERKTQVPRDLAVKIQRKSIQLISGRNFVVGALGDDDSSVLSHRLQALERTATRDSTQLFLSKIKNKISSNSSKQCSYYNNAFINVTRPNPNIEDLQDNYLPGGDGHRSSSQPTHSLLLLEIDRFLRNISRGSRIRILSVFSLANSPYKRTSHLCSLLLTVTKYLSYKTIIRKNECKNSSHSIPSCLDGIVNAEYS</sequence>
<dbReference type="Proteomes" id="UP001233999">
    <property type="component" value="Unassembled WGS sequence"/>
</dbReference>
<feature type="non-terminal residue" evidence="1">
    <location>
        <position position="272"/>
    </location>
</feature>
<reference evidence="1" key="1">
    <citation type="journal article" date="2023" name="IScience">
        <title>Live-bearing cockroach genome reveals convergent evolutionary mechanisms linked to viviparity in insects and beyond.</title>
        <authorList>
            <person name="Fouks B."/>
            <person name="Harrison M.C."/>
            <person name="Mikhailova A.A."/>
            <person name="Marchal E."/>
            <person name="English S."/>
            <person name="Carruthers M."/>
            <person name="Jennings E.C."/>
            <person name="Chiamaka E.L."/>
            <person name="Frigard R.A."/>
            <person name="Pippel M."/>
            <person name="Attardo G.M."/>
            <person name="Benoit J.B."/>
            <person name="Bornberg-Bauer E."/>
            <person name="Tobe S.S."/>
        </authorList>
    </citation>
    <scope>NUCLEOTIDE SEQUENCE</scope>
    <source>
        <strain evidence="1">Stay&amp;Tobe</strain>
    </source>
</reference>
<keyword evidence="2" id="KW-1185">Reference proteome</keyword>
<comment type="caution">
    <text evidence="1">The sequence shown here is derived from an EMBL/GenBank/DDBJ whole genome shotgun (WGS) entry which is preliminary data.</text>
</comment>
<organism evidence="1 2">
    <name type="scientific">Diploptera punctata</name>
    <name type="common">Pacific beetle cockroach</name>
    <dbReference type="NCBI Taxonomy" id="6984"/>
    <lineage>
        <taxon>Eukaryota</taxon>
        <taxon>Metazoa</taxon>
        <taxon>Ecdysozoa</taxon>
        <taxon>Arthropoda</taxon>
        <taxon>Hexapoda</taxon>
        <taxon>Insecta</taxon>
        <taxon>Pterygota</taxon>
        <taxon>Neoptera</taxon>
        <taxon>Polyneoptera</taxon>
        <taxon>Dictyoptera</taxon>
        <taxon>Blattodea</taxon>
        <taxon>Blaberoidea</taxon>
        <taxon>Blaberidae</taxon>
        <taxon>Diplopterinae</taxon>
        <taxon>Diploptera</taxon>
    </lineage>
</organism>
<proteinExistence type="predicted"/>
<evidence type="ECO:0000313" key="2">
    <source>
        <dbReference type="Proteomes" id="UP001233999"/>
    </source>
</evidence>